<evidence type="ECO:0000256" key="13">
    <source>
        <dbReference type="PROSITE-ProRule" id="PRU00192"/>
    </source>
</evidence>
<dbReference type="SMART" id="SM00326">
    <property type="entry name" value="SH3"/>
    <property type="match status" value="1"/>
</dbReference>
<dbReference type="Proteomes" id="UP000594220">
    <property type="component" value="Unplaced"/>
</dbReference>
<feature type="domain" description="SH2" evidence="16">
    <location>
        <begin position="89"/>
        <end position="181"/>
    </location>
</feature>
<dbReference type="PRINTS" id="PR00401">
    <property type="entry name" value="SH2DOMAIN"/>
</dbReference>
<dbReference type="SUPFAM" id="SSF56112">
    <property type="entry name" value="Protein kinase-like (PK-like)"/>
    <property type="match status" value="1"/>
</dbReference>
<dbReference type="Pfam" id="PF07653">
    <property type="entry name" value="SH3_2"/>
    <property type="match status" value="1"/>
</dbReference>
<evidence type="ECO:0000313" key="19">
    <source>
        <dbReference type="Ensembl" id="ENSCPRP00005008331.1"/>
    </source>
</evidence>
<dbReference type="InterPro" id="IPR001452">
    <property type="entry name" value="SH3_domain"/>
</dbReference>
<evidence type="ECO:0000256" key="12">
    <source>
        <dbReference type="PROSITE-ProRule" id="PRU00191"/>
    </source>
</evidence>
<evidence type="ECO:0000256" key="5">
    <source>
        <dbReference type="ARBA" id="ARBA00022679"/>
    </source>
</evidence>
<evidence type="ECO:0000256" key="3">
    <source>
        <dbReference type="ARBA" id="ARBA00022490"/>
    </source>
</evidence>
<keyword evidence="20" id="KW-1185">Reference proteome</keyword>
<evidence type="ECO:0000313" key="20">
    <source>
        <dbReference type="Proteomes" id="UP000594220"/>
    </source>
</evidence>
<dbReference type="PROSITE" id="PS00109">
    <property type="entry name" value="PROTEIN_KINASE_TYR"/>
    <property type="match status" value="1"/>
</dbReference>
<dbReference type="GO" id="GO:0016477">
    <property type="term" value="P:cell migration"/>
    <property type="evidence" value="ECO:0007669"/>
    <property type="project" value="Ensembl"/>
</dbReference>
<dbReference type="GO" id="GO:0005829">
    <property type="term" value="C:cytosol"/>
    <property type="evidence" value="ECO:0007669"/>
    <property type="project" value="Ensembl"/>
</dbReference>
<dbReference type="PROSITE" id="PS00107">
    <property type="entry name" value="PROTEIN_KINASE_ATP"/>
    <property type="match status" value="1"/>
</dbReference>
<dbReference type="InterPro" id="IPR036028">
    <property type="entry name" value="SH3-like_dom_sf"/>
</dbReference>
<feature type="domain" description="SH3" evidence="17">
    <location>
        <begin position="3"/>
        <end position="83"/>
    </location>
</feature>
<dbReference type="PROSITE" id="PS50002">
    <property type="entry name" value="SH3"/>
    <property type="match status" value="1"/>
</dbReference>
<dbReference type="InterPro" id="IPR000980">
    <property type="entry name" value="SH2"/>
</dbReference>
<dbReference type="GO" id="GO:0005524">
    <property type="term" value="F:ATP binding"/>
    <property type="evidence" value="ECO:0007669"/>
    <property type="project" value="UniProtKB-UniRule"/>
</dbReference>
<dbReference type="InterPro" id="IPR001245">
    <property type="entry name" value="Ser-Thr/Tyr_kinase_cat_dom"/>
</dbReference>
<dbReference type="Gene3D" id="3.30.200.20">
    <property type="entry name" value="Phosphorylase Kinase, domain 1"/>
    <property type="match status" value="1"/>
</dbReference>
<dbReference type="InterPro" id="IPR020635">
    <property type="entry name" value="Tyr_kinase_cat_dom"/>
</dbReference>
<evidence type="ECO:0000256" key="4">
    <source>
        <dbReference type="ARBA" id="ARBA00022553"/>
    </source>
</evidence>
<dbReference type="GO" id="GO:0005886">
    <property type="term" value="C:plasma membrane"/>
    <property type="evidence" value="ECO:0007669"/>
    <property type="project" value="Ensembl"/>
</dbReference>
<evidence type="ECO:0000256" key="7">
    <source>
        <dbReference type="ARBA" id="ARBA00022777"/>
    </source>
</evidence>
<evidence type="ECO:0000256" key="8">
    <source>
        <dbReference type="ARBA" id="ARBA00022840"/>
    </source>
</evidence>
<dbReference type="PROSITE" id="PS50011">
    <property type="entry name" value="PROTEIN_KINASE_DOM"/>
    <property type="match status" value="1"/>
</dbReference>
<dbReference type="SUPFAM" id="SSF55550">
    <property type="entry name" value="SH2 domain"/>
    <property type="match status" value="1"/>
</dbReference>
<accession>A0A7M4FUI7</accession>
<reference evidence="19" key="1">
    <citation type="submission" date="2025-08" db="UniProtKB">
        <authorList>
            <consortium name="Ensembl"/>
        </authorList>
    </citation>
    <scope>IDENTIFICATION</scope>
</reference>
<keyword evidence="6 14" id="KW-0547">Nucleotide-binding</keyword>
<dbReference type="PRINTS" id="PR00109">
    <property type="entry name" value="TYRKINASE"/>
</dbReference>
<dbReference type="GO" id="GO:0042802">
    <property type="term" value="F:identical protein binding"/>
    <property type="evidence" value="ECO:0007669"/>
    <property type="project" value="Ensembl"/>
</dbReference>
<dbReference type="OMA" id="KHVQTGF"/>
<dbReference type="GO" id="GO:0001726">
    <property type="term" value="C:ruffle"/>
    <property type="evidence" value="ECO:0007669"/>
    <property type="project" value="Ensembl"/>
</dbReference>
<feature type="binding site" evidence="14">
    <location>
        <position position="231"/>
    </location>
    <ligand>
        <name>ATP</name>
        <dbReference type="ChEBI" id="CHEBI:30616"/>
    </ligand>
</feature>
<comment type="similarity">
    <text evidence="15">Belongs to the protein kinase superfamily. Tyr protein kinase family.</text>
</comment>
<name>A0A7M4FUI7_CROPO</name>
<dbReference type="SUPFAM" id="SSF50044">
    <property type="entry name" value="SH3-domain"/>
    <property type="match status" value="1"/>
</dbReference>
<dbReference type="InterPro" id="IPR036860">
    <property type="entry name" value="SH2_dom_sf"/>
</dbReference>
<comment type="subcellular location">
    <subcellularLocation>
        <location evidence="1">Cytoplasm</location>
    </subcellularLocation>
</comment>
<keyword evidence="8 14" id="KW-0067">ATP-binding</keyword>
<dbReference type="Ensembl" id="ENSCPRT00005009811.1">
    <property type="protein sequence ID" value="ENSCPRP00005008331.1"/>
    <property type="gene ID" value="ENSCPRG00005005947.1"/>
</dbReference>
<dbReference type="Pfam" id="PF07714">
    <property type="entry name" value="PK_Tyr_Ser-Thr"/>
    <property type="match status" value="1"/>
</dbReference>
<keyword evidence="4" id="KW-0597">Phosphoprotein</keyword>
<evidence type="ECO:0000259" key="17">
    <source>
        <dbReference type="PROSITE" id="PS50002"/>
    </source>
</evidence>
<dbReference type="FunFam" id="1.10.510.10:FF:000554">
    <property type="entry name" value="Predicted protein"/>
    <property type="match status" value="1"/>
</dbReference>
<dbReference type="FunFam" id="2.30.30.40:FF:000229">
    <property type="entry name" value="Tyrosine-protein kinase"/>
    <property type="match status" value="1"/>
</dbReference>
<keyword evidence="10 15" id="KW-0829">Tyrosine-protein kinase</keyword>
<evidence type="ECO:0000256" key="1">
    <source>
        <dbReference type="ARBA" id="ARBA00004496"/>
    </source>
</evidence>
<dbReference type="FunFam" id="3.30.505.10:FF:000074">
    <property type="entry name" value="Tyrosine-protein kinase"/>
    <property type="match status" value="1"/>
</dbReference>
<protein>
    <recommendedName>
        <fullName evidence="15">Tyrosine-protein kinase</fullName>
        <ecNumber evidence="15">2.7.10.2</ecNumber>
    </recommendedName>
</protein>
<evidence type="ECO:0000259" key="18">
    <source>
        <dbReference type="PROSITE" id="PS50011"/>
    </source>
</evidence>
<dbReference type="GO" id="GO:0004715">
    <property type="term" value="F:non-membrane spanning protein tyrosine kinase activity"/>
    <property type="evidence" value="ECO:0007669"/>
    <property type="project" value="UniProtKB-EC"/>
</dbReference>
<sequence>QINLCHVYACLWDLDNSLVHAQGFDFLWDFNARTETEISFKTGDLFEIIRQEGEWWWATRVDSSGRRLAEGYVPYNYLAKQETMEAEPWFFGKISRSESLHQVLADRNPTGAFLIRISEKKGAEYVLSVRDDSVVRHYKIWRSAQGKFYMNKTQSFPDLPSLVECYKAKSLSHGLKLTIPCWKVKPHEPLPHWDDWERPKEEFSLSKKLGAGYFGEVYEGYWKNKVKVAIKVIPKVVILRGDLWVNGFLQMQGAMKKLRHKHILSLYAISSVGDPVYIITELMPKGNLLEFLRGKGMLELVDMASQVAEGMCYLESQNFIHRDLAARNILVGENNTCKVGDFGLARLIKVDDVYLSYSKNIPYKWTAPEAFSQGRYTTKSDVWSFGVLLFEIVTHGQIPYPGTVVQAGFQMPCPPKCPPTLYGIMCKCWHLFPEQRPTFKDLSLDRQRFIHHFLSSPSKTCILVMMVPSVTRTVPCQLIKGFSLLVPWKAGILLSSFSIPLESE</sequence>
<dbReference type="InterPro" id="IPR008266">
    <property type="entry name" value="Tyr_kinase_AS"/>
</dbReference>
<keyword evidence="9 12" id="KW-0727">SH2 domain</keyword>
<dbReference type="GO" id="GO:0060575">
    <property type="term" value="P:intestinal epithelial cell differentiation"/>
    <property type="evidence" value="ECO:0007669"/>
    <property type="project" value="Ensembl"/>
</dbReference>
<evidence type="ECO:0000256" key="6">
    <source>
        <dbReference type="ARBA" id="ARBA00022741"/>
    </source>
</evidence>
<dbReference type="GO" id="GO:0016604">
    <property type="term" value="C:nuclear body"/>
    <property type="evidence" value="ECO:0007669"/>
    <property type="project" value="Ensembl"/>
</dbReference>
<evidence type="ECO:0000256" key="10">
    <source>
        <dbReference type="ARBA" id="ARBA00023137"/>
    </source>
</evidence>
<dbReference type="AlphaFoldDB" id="A0A7M4FUI7"/>
<dbReference type="PANTHER" id="PTHR24418">
    <property type="entry name" value="TYROSINE-PROTEIN KINASE"/>
    <property type="match status" value="1"/>
</dbReference>
<evidence type="ECO:0000256" key="11">
    <source>
        <dbReference type="ARBA" id="ARBA00051245"/>
    </source>
</evidence>
<evidence type="ECO:0000256" key="14">
    <source>
        <dbReference type="PROSITE-ProRule" id="PRU10141"/>
    </source>
</evidence>
<dbReference type="InterPro" id="IPR000719">
    <property type="entry name" value="Prot_kinase_dom"/>
</dbReference>
<dbReference type="Gene3D" id="3.30.505.10">
    <property type="entry name" value="SH2 domain"/>
    <property type="match status" value="1"/>
</dbReference>
<keyword evidence="2 13" id="KW-0728">SH3 domain</keyword>
<proteinExistence type="inferred from homology"/>
<dbReference type="Pfam" id="PF00017">
    <property type="entry name" value="SH2"/>
    <property type="match status" value="1"/>
</dbReference>
<dbReference type="SMART" id="SM00219">
    <property type="entry name" value="TyrKc"/>
    <property type="match status" value="1"/>
</dbReference>
<feature type="domain" description="Protein kinase" evidence="18">
    <location>
        <begin position="203"/>
        <end position="454"/>
    </location>
</feature>
<evidence type="ECO:0000256" key="2">
    <source>
        <dbReference type="ARBA" id="ARBA00022443"/>
    </source>
</evidence>
<dbReference type="GO" id="GO:0071300">
    <property type="term" value="P:cellular response to retinoic acid"/>
    <property type="evidence" value="ECO:0007669"/>
    <property type="project" value="Ensembl"/>
</dbReference>
<dbReference type="Gene3D" id="2.30.30.40">
    <property type="entry name" value="SH3 Domains"/>
    <property type="match status" value="1"/>
</dbReference>
<evidence type="ECO:0000259" key="16">
    <source>
        <dbReference type="PROSITE" id="PS50001"/>
    </source>
</evidence>
<dbReference type="GeneTree" id="ENSGT00940000161218"/>
<dbReference type="InterPro" id="IPR050198">
    <property type="entry name" value="Non-receptor_tyrosine_kinases"/>
</dbReference>
<keyword evidence="3" id="KW-0963">Cytoplasm</keyword>
<comment type="catalytic activity">
    <reaction evidence="11 15">
        <text>L-tyrosyl-[protein] + ATP = O-phospho-L-tyrosyl-[protein] + ADP + H(+)</text>
        <dbReference type="Rhea" id="RHEA:10596"/>
        <dbReference type="Rhea" id="RHEA-COMP:10136"/>
        <dbReference type="Rhea" id="RHEA-COMP:20101"/>
        <dbReference type="ChEBI" id="CHEBI:15378"/>
        <dbReference type="ChEBI" id="CHEBI:30616"/>
        <dbReference type="ChEBI" id="CHEBI:46858"/>
        <dbReference type="ChEBI" id="CHEBI:61978"/>
        <dbReference type="ChEBI" id="CHEBI:456216"/>
        <dbReference type="EC" id="2.7.10.2"/>
    </reaction>
</comment>
<organism evidence="19 20">
    <name type="scientific">Crocodylus porosus</name>
    <name type="common">Saltwater crocodile</name>
    <name type="synonym">Estuarine crocodile</name>
    <dbReference type="NCBI Taxonomy" id="8502"/>
    <lineage>
        <taxon>Eukaryota</taxon>
        <taxon>Metazoa</taxon>
        <taxon>Chordata</taxon>
        <taxon>Craniata</taxon>
        <taxon>Vertebrata</taxon>
        <taxon>Euteleostomi</taxon>
        <taxon>Archelosauria</taxon>
        <taxon>Archosauria</taxon>
        <taxon>Crocodylia</taxon>
        <taxon>Longirostres</taxon>
        <taxon>Crocodylidae</taxon>
        <taxon>Crocodylus</taxon>
    </lineage>
</organism>
<dbReference type="PROSITE" id="PS50001">
    <property type="entry name" value="SH2"/>
    <property type="match status" value="1"/>
</dbReference>
<dbReference type="InterPro" id="IPR017441">
    <property type="entry name" value="Protein_kinase_ATP_BS"/>
</dbReference>
<reference evidence="19" key="2">
    <citation type="submission" date="2025-09" db="UniProtKB">
        <authorList>
            <consortium name="Ensembl"/>
        </authorList>
    </citation>
    <scope>IDENTIFICATION</scope>
</reference>
<keyword evidence="5 15" id="KW-0808">Transferase</keyword>
<dbReference type="InterPro" id="IPR011009">
    <property type="entry name" value="Kinase-like_dom_sf"/>
</dbReference>
<dbReference type="GO" id="GO:0045926">
    <property type="term" value="P:negative regulation of growth"/>
    <property type="evidence" value="ECO:0007669"/>
    <property type="project" value="Ensembl"/>
</dbReference>
<keyword evidence="7 15" id="KW-0418">Kinase</keyword>
<dbReference type="Gene3D" id="1.10.510.10">
    <property type="entry name" value="Transferase(Phosphotransferase) domain 1"/>
    <property type="match status" value="1"/>
</dbReference>
<evidence type="ECO:0000256" key="9">
    <source>
        <dbReference type="ARBA" id="ARBA00022999"/>
    </source>
</evidence>
<gene>
    <name evidence="19" type="primary">PTK6</name>
</gene>
<dbReference type="SMART" id="SM00252">
    <property type="entry name" value="SH2"/>
    <property type="match status" value="1"/>
</dbReference>
<dbReference type="GO" id="GO:0010976">
    <property type="term" value="P:positive regulation of neuron projection development"/>
    <property type="evidence" value="ECO:0007669"/>
    <property type="project" value="Ensembl"/>
</dbReference>
<dbReference type="EC" id="2.7.10.2" evidence="15"/>
<evidence type="ECO:0000256" key="15">
    <source>
        <dbReference type="RuleBase" id="RU362096"/>
    </source>
</evidence>